<reference evidence="1 2" key="1">
    <citation type="journal article" date="2007" name="J. Bacteriol.">
        <title>Genome-wide transcriptional changes in Streptococcus gordonii in response to competence signaling peptide.</title>
        <authorList>
            <person name="Vickerman M.M."/>
            <person name="Iobst S."/>
            <person name="Jesionowski A.M."/>
            <person name="Gill S.R."/>
        </authorList>
    </citation>
    <scope>NUCLEOTIDE SEQUENCE [LARGE SCALE GENOMIC DNA]</scope>
    <source>
        <strain evidence="2">Challis / ATCC 35105 / BCRC 15272 / CH1 / DL1 / V288</strain>
    </source>
</reference>
<evidence type="ECO:0000313" key="1">
    <source>
        <dbReference type="EMBL" id="ABV09740.1"/>
    </source>
</evidence>
<gene>
    <name evidence="1" type="ordered locus">SGO_0077</name>
</gene>
<dbReference type="EMBL" id="CP000725">
    <property type="protein sequence ID" value="ABV09740.1"/>
    <property type="molecule type" value="Genomic_DNA"/>
</dbReference>
<accession>A8AUD9</accession>
<dbReference type="AlphaFoldDB" id="A8AUD9"/>
<proteinExistence type="predicted"/>
<protein>
    <submittedName>
        <fullName evidence="1">Uncharacterized protein</fullName>
    </submittedName>
</protein>
<dbReference type="HOGENOM" id="CLU_2756125_0_0_9"/>
<name>A8AUD9_STRGC</name>
<dbReference type="KEGG" id="sgo:SGO_0077"/>
<sequence length="70" mass="8186">MEDFGGRFVYQVLDSYNLEKITSEGLVASINSNIKMLIQTAFDDGLANYFELYPRFKFLCKKRVKEYLGF</sequence>
<keyword evidence="2" id="KW-1185">Reference proteome</keyword>
<dbReference type="Proteomes" id="UP000001131">
    <property type="component" value="Chromosome"/>
</dbReference>
<evidence type="ECO:0000313" key="2">
    <source>
        <dbReference type="Proteomes" id="UP000001131"/>
    </source>
</evidence>
<organism evidence="1 2">
    <name type="scientific">Streptococcus gordonii (strain Challis / ATCC 35105 / BCRC 15272 / CH1 / DL1 / V288)</name>
    <dbReference type="NCBI Taxonomy" id="467705"/>
    <lineage>
        <taxon>Bacteria</taxon>
        <taxon>Bacillati</taxon>
        <taxon>Bacillota</taxon>
        <taxon>Bacilli</taxon>
        <taxon>Lactobacillales</taxon>
        <taxon>Streptococcaceae</taxon>
        <taxon>Streptococcus</taxon>
    </lineage>
</organism>